<dbReference type="EMBL" id="CAJPWZ010000007">
    <property type="protein sequence ID" value="CAG2184526.1"/>
    <property type="molecule type" value="Genomic_DNA"/>
</dbReference>
<dbReference type="Proteomes" id="UP000683360">
    <property type="component" value="Unassembled WGS sequence"/>
</dbReference>
<feature type="domain" description="B box-type" evidence="3">
    <location>
        <begin position="10"/>
        <end position="53"/>
    </location>
</feature>
<evidence type="ECO:0000256" key="2">
    <source>
        <dbReference type="SAM" id="Coils"/>
    </source>
</evidence>
<dbReference type="GO" id="GO:0060340">
    <property type="term" value="P:positive regulation of type I interferon-mediated signaling pathway"/>
    <property type="evidence" value="ECO:0007669"/>
    <property type="project" value="TreeGrafter"/>
</dbReference>
<dbReference type="PANTHER" id="PTHR25462">
    <property type="entry name" value="BONUS, ISOFORM C-RELATED"/>
    <property type="match status" value="1"/>
</dbReference>
<evidence type="ECO:0000313" key="4">
    <source>
        <dbReference type="EMBL" id="CAG2184526.1"/>
    </source>
</evidence>
<keyword evidence="5" id="KW-1185">Reference proteome</keyword>
<evidence type="ECO:0000313" key="5">
    <source>
        <dbReference type="Proteomes" id="UP000683360"/>
    </source>
</evidence>
<dbReference type="InterPro" id="IPR000315">
    <property type="entry name" value="Znf_B-box"/>
</dbReference>
<sequence length="317" mass="36234">MASNWSVCGVCDYRHITEPSIVWCSECNEELCEECKDHHSISKGSRNHDTVSITEYQKLPTEVLQHDCPCCKKCIVESHTDCKDLTDLDDITRHIKSSNAFAEIQQTLSEVAANVKRLRTHREENLASLGKKSREIEKEVQETRAKINQHLDKLQDDILKELKRREEEESNKIRRILKALMDKEHEITEHQTNISNIKQYASELQTFLALKHIEKDVLVDEQYITSMIKSDSANQINVSCHINPSLQGVLSAIEKFGDVVVTADPCNIQIQKQKDKQAQMIVPVPPFNTDSKIPTLLQSFEAKLNLSLDVRCCLIVE</sequence>
<dbReference type="OrthoDB" id="6121460at2759"/>
<feature type="coiled-coil region" evidence="2">
    <location>
        <begin position="126"/>
        <end position="183"/>
    </location>
</feature>
<evidence type="ECO:0000259" key="3">
    <source>
        <dbReference type="PROSITE" id="PS50119"/>
    </source>
</evidence>
<keyword evidence="1" id="KW-0863">Zinc-finger</keyword>
<organism evidence="4 5">
    <name type="scientific">Mytilus edulis</name>
    <name type="common">Blue mussel</name>
    <dbReference type="NCBI Taxonomy" id="6550"/>
    <lineage>
        <taxon>Eukaryota</taxon>
        <taxon>Metazoa</taxon>
        <taxon>Spiralia</taxon>
        <taxon>Lophotrochozoa</taxon>
        <taxon>Mollusca</taxon>
        <taxon>Bivalvia</taxon>
        <taxon>Autobranchia</taxon>
        <taxon>Pteriomorphia</taxon>
        <taxon>Mytilida</taxon>
        <taxon>Mytiloidea</taxon>
        <taxon>Mytilidae</taxon>
        <taxon>Mytilinae</taxon>
        <taxon>Mytilus</taxon>
    </lineage>
</organism>
<accession>A0A8S3PM06</accession>
<dbReference type="PANTHER" id="PTHR25462:SF299">
    <property type="entry name" value="E3 UBIQUITIN-PROTEIN LIGASE TRIM56"/>
    <property type="match status" value="1"/>
</dbReference>
<proteinExistence type="predicted"/>
<name>A0A8S3PM06_MYTED</name>
<comment type="caution">
    <text evidence="4">The sequence shown here is derived from an EMBL/GenBank/DDBJ whole genome shotgun (WGS) entry which is preliminary data.</text>
</comment>
<evidence type="ECO:0000256" key="1">
    <source>
        <dbReference type="PROSITE-ProRule" id="PRU00024"/>
    </source>
</evidence>
<protein>
    <recommendedName>
        <fullName evidence="3">B box-type domain-containing protein</fullName>
    </recommendedName>
</protein>
<dbReference type="InterPro" id="IPR047153">
    <property type="entry name" value="TRIM45/56/19-like"/>
</dbReference>
<keyword evidence="1" id="KW-0862">Zinc</keyword>
<dbReference type="GO" id="GO:0005654">
    <property type="term" value="C:nucleoplasm"/>
    <property type="evidence" value="ECO:0007669"/>
    <property type="project" value="TreeGrafter"/>
</dbReference>
<dbReference type="AlphaFoldDB" id="A0A8S3PM06"/>
<gene>
    <name evidence="4" type="ORF">MEDL_206</name>
</gene>
<keyword evidence="1" id="KW-0479">Metal-binding</keyword>
<dbReference type="GO" id="GO:0008270">
    <property type="term" value="F:zinc ion binding"/>
    <property type="evidence" value="ECO:0007669"/>
    <property type="project" value="UniProtKB-KW"/>
</dbReference>
<reference evidence="4" key="1">
    <citation type="submission" date="2021-03" db="EMBL/GenBank/DDBJ databases">
        <authorList>
            <person name="Bekaert M."/>
        </authorList>
    </citation>
    <scope>NUCLEOTIDE SEQUENCE</scope>
</reference>
<dbReference type="GO" id="GO:0061630">
    <property type="term" value="F:ubiquitin protein ligase activity"/>
    <property type="evidence" value="ECO:0007669"/>
    <property type="project" value="TreeGrafter"/>
</dbReference>
<keyword evidence="2" id="KW-0175">Coiled coil</keyword>
<dbReference type="PROSITE" id="PS50119">
    <property type="entry name" value="ZF_BBOX"/>
    <property type="match status" value="1"/>
</dbReference>
<dbReference type="GO" id="GO:0045087">
    <property type="term" value="P:innate immune response"/>
    <property type="evidence" value="ECO:0007669"/>
    <property type="project" value="TreeGrafter"/>
</dbReference>